<dbReference type="Pfam" id="PF01966">
    <property type="entry name" value="HD"/>
    <property type="match status" value="1"/>
</dbReference>
<dbReference type="OMA" id="HTRYDHC"/>
<reference evidence="3 4" key="1">
    <citation type="submission" date="2015-08" db="EMBL/GenBank/DDBJ databases">
        <title>Ancestral chromatin configuration constrains chromatin evolution on differentiating sex chromosomes in Drosophila.</title>
        <authorList>
            <person name="Zhou Q."/>
            <person name="Bachtrog D."/>
        </authorList>
    </citation>
    <scope>NUCLEOTIDE SEQUENCE [LARGE SCALE GENOMIC DNA]</scope>
    <source>
        <tissue evidence="3">Whole larvae</tissue>
    </source>
</reference>
<dbReference type="PANTHER" id="PTHR11373:SF4">
    <property type="entry name" value="DEOXYNUCLEOSIDE TRIPHOSPHATE TRIPHOSPHOHYDROLASE SAMHD1"/>
    <property type="match status" value="1"/>
</dbReference>
<dbReference type="SMART" id="SM00471">
    <property type="entry name" value="HDc"/>
    <property type="match status" value="1"/>
</dbReference>
<organism evidence="3 4">
    <name type="scientific">Drosophila busckii</name>
    <name type="common">Fruit fly</name>
    <dbReference type="NCBI Taxonomy" id="30019"/>
    <lineage>
        <taxon>Eukaryota</taxon>
        <taxon>Metazoa</taxon>
        <taxon>Ecdysozoa</taxon>
        <taxon>Arthropoda</taxon>
        <taxon>Hexapoda</taxon>
        <taxon>Insecta</taxon>
        <taxon>Pterygota</taxon>
        <taxon>Neoptera</taxon>
        <taxon>Endopterygota</taxon>
        <taxon>Diptera</taxon>
        <taxon>Brachycera</taxon>
        <taxon>Muscomorpha</taxon>
        <taxon>Ephydroidea</taxon>
        <taxon>Drosophilidae</taxon>
        <taxon>Drosophila</taxon>
    </lineage>
</organism>
<dbReference type="GO" id="GO:0005634">
    <property type="term" value="C:nucleus"/>
    <property type="evidence" value="ECO:0007669"/>
    <property type="project" value="TreeGrafter"/>
</dbReference>
<dbReference type="Proteomes" id="UP000494163">
    <property type="component" value="Chromosome 3L"/>
</dbReference>
<dbReference type="InterPro" id="IPR006674">
    <property type="entry name" value="HD_domain"/>
</dbReference>
<gene>
    <name evidence="3" type="ORF">Dbus_chr3Lg2335</name>
</gene>
<dbReference type="GO" id="GO:0008832">
    <property type="term" value="F:dGTPase activity"/>
    <property type="evidence" value="ECO:0007669"/>
    <property type="project" value="TreeGrafter"/>
</dbReference>
<dbReference type="SUPFAM" id="SSF109604">
    <property type="entry name" value="HD-domain/PDEase-like"/>
    <property type="match status" value="1"/>
</dbReference>
<feature type="domain" description="HD/PDEase" evidence="2">
    <location>
        <begin position="91"/>
        <end position="243"/>
    </location>
</feature>
<evidence type="ECO:0000259" key="2">
    <source>
        <dbReference type="SMART" id="SM00471"/>
    </source>
</evidence>
<dbReference type="InterPro" id="IPR003607">
    <property type="entry name" value="HD/PDEase_dom"/>
</dbReference>
<dbReference type="STRING" id="30019.A0A0M3QX34"/>
<dbReference type="InterPro" id="IPR050135">
    <property type="entry name" value="dGTPase-like"/>
</dbReference>
<comment type="similarity">
    <text evidence="1">Belongs to the SAMHD1 family.</text>
</comment>
<evidence type="ECO:0000313" key="4">
    <source>
        <dbReference type="Proteomes" id="UP000494163"/>
    </source>
</evidence>
<protein>
    <submittedName>
        <fullName evidence="3">Fal</fullName>
    </submittedName>
</protein>
<sequence length="362" mass="41751">MLAGCISKWTPDVESGELLRQQQLQLRQQQQHSFCDEVTDKVQPSMLIEDEVHGVIQLPSHIQELVDHRLFQRLRKVNQLGLLPLAAKPEGTHTRYDHCIGTYKSAKDQLNCLKRNSTYEPALPVWCRHAVEIAALLHDIGHGPFSHNWEQVCGKSFDHEQNGLTCVDQIFADVKNPALISLRDDKSGRGVQLIKALIIGDRELLTYPMMGHGYIFDIVHNNRCGLDVDKWDYIRRDNNRLHVLSADEMDFNEVFEQARISPDGQRIEYRYDDYHRIYKLYVARWRLHVSAYQLPKALAFDNLLAKIVRRSQPNLTNIRADSTGDAWLELVDDKVLHLIAGYPLTPYLLKPERWIEIPSCSG</sequence>
<name>A0A0M3QX34_DROBS</name>
<dbReference type="PANTHER" id="PTHR11373">
    <property type="entry name" value="DEOXYNUCLEOSIDE TRIPHOSPHATE TRIPHOSPHOHYDROLASE"/>
    <property type="match status" value="1"/>
</dbReference>
<dbReference type="OrthoDB" id="9991235at2759"/>
<accession>A0A0M3QX34</accession>
<dbReference type="CDD" id="cd00077">
    <property type="entry name" value="HDc"/>
    <property type="match status" value="1"/>
</dbReference>
<dbReference type="GO" id="GO:0006203">
    <property type="term" value="P:dGTP catabolic process"/>
    <property type="evidence" value="ECO:0007669"/>
    <property type="project" value="TreeGrafter"/>
</dbReference>
<keyword evidence="4" id="KW-1185">Reference proteome</keyword>
<evidence type="ECO:0000256" key="1">
    <source>
        <dbReference type="ARBA" id="ARBA00005776"/>
    </source>
</evidence>
<dbReference type="EMBL" id="CP012525">
    <property type="protein sequence ID" value="ALC45169.1"/>
    <property type="molecule type" value="Genomic_DNA"/>
</dbReference>
<dbReference type="SMR" id="A0A0M3QX34"/>
<dbReference type="AlphaFoldDB" id="A0A0M3QX34"/>
<evidence type="ECO:0000313" key="3">
    <source>
        <dbReference type="EMBL" id="ALC45169.1"/>
    </source>
</evidence>
<dbReference type="Gene3D" id="1.10.3210.10">
    <property type="entry name" value="Hypothetical protein af1432"/>
    <property type="match status" value="1"/>
</dbReference>
<proteinExistence type="inferred from homology"/>